<dbReference type="InterPro" id="IPR001387">
    <property type="entry name" value="Cro/C1-type_HTH"/>
</dbReference>
<dbReference type="Proteomes" id="UP000072867">
    <property type="component" value="Unassembled WGS sequence"/>
</dbReference>
<dbReference type="EMBL" id="LDTD01000117">
    <property type="protein sequence ID" value="KTT68258.1"/>
    <property type="molecule type" value="Genomic_DNA"/>
</dbReference>
<protein>
    <recommendedName>
        <fullName evidence="1">HTH cro/C1-type domain-containing protein</fullName>
    </recommendedName>
</protein>
<accession>A0A147HTN0</accession>
<reference evidence="2 3" key="1">
    <citation type="journal article" date="2016" name="Front. Microbiol.">
        <title>Genomic Resource of Rice Seed Associated Bacteria.</title>
        <authorList>
            <person name="Midha S."/>
            <person name="Bansal K."/>
            <person name="Sharma S."/>
            <person name="Kumar N."/>
            <person name="Patil P.P."/>
            <person name="Chaudhry V."/>
            <person name="Patil P.B."/>
        </authorList>
    </citation>
    <scope>NUCLEOTIDE SEQUENCE [LARGE SCALE GENOMIC DNA]</scope>
    <source>
        <strain evidence="2 3">NS319</strain>
    </source>
</reference>
<dbReference type="GO" id="GO:0003677">
    <property type="term" value="F:DNA binding"/>
    <property type="evidence" value="ECO:0007669"/>
    <property type="project" value="InterPro"/>
</dbReference>
<evidence type="ECO:0000313" key="2">
    <source>
        <dbReference type="EMBL" id="KTT68258.1"/>
    </source>
</evidence>
<organism evidence="2 3">
    <name type="scientific">Sphingomonas sanguinis</name>
    <dbReference type="NCBI Taxonomy" id="33051"/>
    <lineage>
        <taxon>Bacteria</taxon>
        <taxon>Pseudomonadati</taxon>
        <taxon>Pseudomonadota</taxon>
        <taxon>Alphaproteobacteria</taxon>
        <taxon>Sphingomonadales</taxon>
        <taxon>Sphingomonadaceae</taxon>
        <taxon>Sphingomonas</taxon>
    </lineage>
</organism>
<evidence type="ECO:0000313" key="3">
    <source>
        <dbReference type="Proteomes" id="UP000072867"/>
    </source>
</evidence>
<dbReference type="Pfam" id="PF01381">
    <property type="entry name" value="HTH_3"/>
    <property type="match status" value="1"/>
</dbReference>
<dbReference type="SUPFAM" id="SSF47413">
    <property type="entry name" value="lambda repressor-like DNA-binding domains"/>
    <property type="match status" value="1"/>
</dbReference>
<proteinExistence type="predicted"/>
<sequence length="129" mass="14007">MANGQIVYIRRVANDDSAPNRIQELLDAQGMSQADLARVANVSFSALNKVIKGTRGLDQEWMRRLAPHLGVTPAELLPVEDNPLSLSKDEKALLARYRAADRGTKAQLARVTEALTGDTGKTDPKIQAA</sequence>
<name>A0A147HTN0_9SPHN</name>
<comment type="caution">
    <text evidence="2">The sequence shown here is derived from an EMBL/GenBank/DDBJ whole genome shotgun (WGS) entry which is preliminary data.</text>
</comment>
<evidence type="ECO:0000259" key="1">
    <source>
        <dbReference type="PROSITE" id="PS50943"/>
    </source>
</evidence>
<dbReference type="PROSITE" id="PS50943">
    <property type="entry name" value="HTH_CROC1"/>
    <property type="match status" value="1"/>
</dbReference>
<dbReference type="InterPro" id="IPR010982">
    <property type="entry name" value="Lambda_DNA-bd_dom_sf"/>
</dbReference>
<dbReference type="AlphaFoldDB" id="A0A147HTN0"/>
<feature type="domain" description="HTH cro/C1-type" evidence="1">
    <location>
        <begin position="22"/>
        <end position="76"/>
    </location>
</feature>
<dbReference type="SMART" id="SM00530">
    <property type="entry name" value="HTH_XRE"/>
    <property type="match status" value="1"/>
</dbReference>
<dbReference type="CDD" id="cd00093">
    <property type="entry name" value="HTH_XRE"/>
    <property type="match status" value="1"/>
</dbReference>
<dbReference type="Gene3D" id="1.10.260.40">
    <property type="entry name" value="lambda repressor-like DNA-binding domains"/>
    <property type="match status" value="1"/>
</dbReference>
<gene>
    <name evidence="2" type="ORF">NS319_14835</name>
</gene>
<dbReference type="PATRIC" id="fig|33051.3.peg.380"/>